<reference evidence="9 10" key="1">
    <citation type="submission" date="2017-09" db="EMBL/GenBank/DDBJ databases">
        <title>Depth-based differentiation of microbial function through sediment-hosted aquifers and enrichment of novel symbionts in the deep terrestrial subsurface.</title>
        <authorList>
            <person name="Probst A.J."/>
            <person name="Ladd B."/>
            <person name="Jarett J.K."/>
            <person name="Geller-Mcgrath D.E."/>
            <person name="Sieber C.M."/>
            <person name="Emerson J.B."/>
            <person name="Anantharaman K."/>
            <person name="Thomas B.C."/>
            <person name="Malmstrom R."/>
            <person name="Stieglmeier M."/>
            <person name="Klingl A."/>
            <person name="Woyke T."/>
            <person name="Ryan C.M."/>
            <person name="Banfield J.F."/>
        </authorList>
    </citation>
    <scope>NUCLEOTIDE SEQUENCE [LARGE SCALE GENOMIC DNA]</scope>
    <source>
        <strain evidence="9">CG11_big_fil_rev_8_21_14_0_20_46_11</strain>
    </source>
</reference>
<dbReference type="Proteomes" id="UP000229342">
    <property type="component" value="Unassembled WGS sequence"/>
</dbReference>
<gene>
    <name evidence="9" type="ORF">COV91_02645</name>
</gene>
<feature type="active site" description="Proton donor/acceptor" evidence="7">
    <location>
        <position position="267"/>
    </location>
</feature>
<dbReference type="PANTHER" id="PTHR11705:SF143">
    <property type="entry name" value="SLL0236 PROTEIN"/>
    <property type="match status" value="1"/>
</dbReference>
<dbReference type="SMART" id="SM00631">
    <property type="entry name" value="Zn_pept"/>
    <property type="match status" value="1"/>
</dbReference>
<dbReference type="AlphaFoldDB" id="A0A2H0KBS6"/>
<comment type="cofactor">
    <cofactor evidence="1">
        <name>Zn(2+)</name>
        <dbReference type="ChEBI" id="CHEBI:29105"/>
    </cofactor>
</comment>
<dbReference type="GO" id="GO:0004181">
    <property type="term" value="F:metallocarboxypeptidase activity"/>
    <property type="evidence" value="ECO:0007669"/>
    <property type="project" value="InterPro"/>
</dbReference>
<keyword evidence="3" id="KW-0645">Protease</keyword>
<evidence type="ECO:0000259" key="8">
    <source>
        <dbReference type="PROSITE" id="PS52035"/>
    </source>
</evidence>
<dbReference type="InterPro" id="IPR000834">
    <property type="entry name" value="Peptidase_M14"/>
</dbReference>
<proteinExistence type="inferred from homology"/>
<comment type="similarity">
    <text evidence="2 7">Belongs to the peptidase M14 family.</text>
</comment>
<comment type="caution">
    <text evidence="9">The sequence shown here is derived from an EMBL/GenBank/DDBJ whole genome shotgun (WGS) entry which is preliminary data.</text>
</comment>
<evidence type="ECO:0000256" key="4">
    <source>
        <dbReference type="ARBA" id="ARBA00022801"/>
    </source>
</evidence>
<feature type="domain" description="Peptidase M14" evidence="8">
    <location>
        <begin position="23"/>
        <end position="290"/>
    </location>
</feature>
<name>A0A2H0KBS6_9BACT</name>
<dbReference type="PROSITE" id="PS52035">
    <property type="entry name" value="PEPTIDASE_M14"/>
    <property type="match status" value="1"/>
</dbReference>
<evidence type="ECO:0000313" key="10">
    <source>
        <dbReference type="Proteomes" id="UP000229342"/>
    </source>
</evidence>
<protein>
    <recommendedName>
        <fullName evidence="8">Peptidase M14 domain-containing protein</fullName>
    </recommendedName>
</protein>
<dbReference type="EMBL" id="PCVG01000032">
    <property type="protein sequence ID" value="PIQ68718.1"/>
    <property type="molecule type" value="Genomic_DNA"/>
</dbReference>
<evidence type="ECO:0000313" key="9">
    <source>
        <dbReference type="EMBL" id="PIQ68718.1"/>
    </source>
</evidence>
<dbReference type="GO" id="GO:0005615">
    <property type="term" value="C:extracellular space"/>
    <property type="evidence" value="ECO:0007669"/>
    <property type="project" value="TreeGrafter"/>
</dbReference>
<evidence type="ECO:0000256" key="5">
    <source>
        <dbReference type="ARBA" id="ARBA00022833"/>
    </source>
</evidence>
<dbReference type="PANTHER" id="PTHR11705">
    <property type="entry name" value="PROTEASE FAMILY M14 CARBOXYPEPTIDASE A,B"/>
    <property type="match status" value="1"/>
</dbReference>
<dbReference type="Gene3D" id="3.40.630.10">
    <property type="entry name" value="Zn peptidases"/>
    <property type="match status" value="1"/>
</dbReference>
<organism evidence="9 10">
    <name type="scientific">Candidatus Taylorbacteria bacterium CG11_big_fil_rev_8_21_14_0_20_46_11</name>
    <dbReference type="NCBI Taxonomy" id="1975025"/>
    <lineage>
        <taxon>Bacteria</taxon>
        <taxon>Candidatus Tayloriibacteriota</taxon>
    </lineage>
</organism>
<evidence type="ECO:0000256" key="3">
    <source>
        <dbReference type="ARBA" id="ARBA00022670"/>
    </source>
</evidence>
<dbReference type="GO" id="GO:0008270">
    <property type="term" value="F:zinc ion binding"/>
    <property type="evidence" value="ECO:0007669"/>
    <property type="project" value="InterPro"/>
</dbReference>
<evidence type="ECO:0000256" key="2">
    <source>
        <dbReference type="ARBA" id="ARBA00005988"/>
    </source>
</evidence>
<dbReference type="CDD" id="cd00596">
    <property type="entry name" value="Peptidase_M14_like"/>
    <property type="match status" value="1"/>
</dbReference>
<sequence length="291" mass="31980">MTPSFTRRAILSVSILALVIGGVYFGFFSRPKQLPVPIVEAPAPVVNHWSVGLSVEGRSIEAYTYGTGSSHLLFVGGVHGGYEWNSVLLAYRFIDYLDEHPEFIPESMTLTVIPSANPDGLYTVTGKDGRFDLMDVATDKGVLASGRFNAHEVDLNRNFDCKWQPESTWQSRKVSAGDSSFSEPESRAIRDFVVKNNPVAVVFWHSQAGAVYASECEEGILPVTRDIMTAYAKASDYSAVDTFDSYAVTGDAEGWLASIGVPAITVELKTHETIEWEQNLAGINALFDYFK</sequence>
<dbReference type="Pfam" id="PF00246">
    <property type="entry name" value="Peptidase_M14"/>
    <property type="match status" value="1"/>
</dbReference>
<evidence type="ECO:0000256" key="1">
    <source>
        <dbReference type="ARBA" id="ARBA00001947"/>
    </source>
</evidence>
<keyword evidence="4" id="KW-0378">Hydrolase</keyword>
<keyword evidence="6" id="KW-0482">Metalloprotease</keyword>
<dbReference type="GO" id="GO:0006508">
    <property type="term" value="P:proteolysis"/>
    <property type="evidence" value="ECO:0007669"/>
    <property type="project" value="UniProtKB-KW"/>
</dbReference>
<accession>A0A2H0KBS6</accession>
<keyword evidence="5" id="KW-0862">Zinc</keyword>
<evidence type="ECO:0000256" key="7">
    <source>
        <dbReference type="PROSITE-ProRule" id="PRU01379"/>
    </source>
</evidence>
<evidence type="ECO:0000256" key="6">
    <source>
        <dbReference type="ARBA" id="ARBA00023049"/>
    </source>
</evidence>
<dbReference type="SUPFAM" id="SSF53187">
    <property type="entry name" value="Zn-dependent exopeptidases"/>
    <property type="match status" value="1"/>
</dbReference>